<feature type="domain" description="E3 UFM1-protein ligase-like C-terminal" evidence="2">
    <location>
        <begin position="541"/>
        <end position="608"/>
    </location>
</feature>
<dbReference type="GO" id="GO:0005789">
    <property type="term" value="C:endoplasmic reticulum membrane"/>
    <property type="evidence" value="ECO:0007669"/>
    <property type="project" value="TreeGrafter"/>
</dbReference>
<proteinExistence type="predicted"/>
<feature type="domain" description="E3 UFM1-protein ligase 1-like N-terminal" evidence="1">
    <location>
        <begin position="70"/>
        <end position="261"/>
    </location>
</feature>
<dbReference type="Proteomes" id="UP000267821">
    <property type="component" value="Unassembled WGS sequence"/>
</dbReference>
<dbReference type="InterPro" id="IPR018611">
    <property type="entry name" value="Ufl1"/>
</dbReference>
<reference evidence="3 4" key="1">
    <citation type="journal article" date="2018" name="Nat. Ecol. Evol.">
        <title>Pezizomycetes genomes reveal the molecular basis of ectomycorrhizal truffle lifestyle.</title>
        <authorList>
            <person name="Murat C."/>
            <person name="Payen T."/>
            <person name="Noel B."/>
            <person name="Kuo A."/>
            <person name="Morin E."/>
            <person name="Chen J."/>
            <person name="Kohler A."/>
            <person name="Krizsan K."/>
            <person name="Balestrini R."/>
            <person name="Da Silva C."/>
            <person name="Montanini B."/>
            <person name="Hainaut M."/>
            <person name="Levati E."/>
            <person name="Barry K.W."/>
            <person name="Belfiori B."/>
            <person name="Cichocki N."/>
            <person name="Clum A."/>
            <person name="Dockter R.B."/>
            <person name="Fauchery L."/>
            <person name="Guy J."/>
            <person name="Iotti M."/>
            <person name="Le Tacon F."/>
            <person name="Lindquist E.A."/>
            <person name="Lipzen A."/>
            <person name="Malagnac F."/>
            <person name="Mello A."/>
            <person name="Molinier V."/>
            <person name="Miyauchi S."/>
            <person name="Poulain J."/>
            <person name="Riccioni C."/>
            <person name="Rubini A."/>
            <person name="Sitrit Y."/>
            <person name="Splivallo R."/>
            <person name="Traeger S."/>
            <person name="Wang M."/>
            <person name="Zifcakova L."/>
            <person name="Wipf D."/>
            <person name="Zambonelli A."/>
            <person name="Paolocci F."/>
            <person name="Nowrousian M."/>
            <person name="Ottonello S."/>
            <person name="Baldrian P."/>
            <person name="Spatafora J.W."/>
            <person name="Henrissat B."/>
            <person name="Nagy L.G."/>
            <person name="Aury J.M."/>
            <person name="Wincker P."/>
            <person name="Grigoriev I.V."/>
            <person name="Bonfante P."/>
            <person name="Martin F.M."/>
        </authorList>
    </citation>
    <scope>NUCLEOTIDE SEQUENCE [LARGE SCALE GENOMIC DNA]</scope>
    <source>
        <strain evidence="3 4">ATCC MYA-4762</strain>
    </source>
</reference>
<dbReference type="EMBL" id="ML121588">
    <property type="protein sequence ID" value="RPB19480.1"/>
    <property type="molecule type" value="Genomic_DNA"/>
</dbReference>
<dbReference type="AlphaFoldDB" id="A0A3N4L9B1"/>
<dbReference type="OrthoDB" id="3935714at2759"/>
<dbReference type="InterPro" id="IPR056579">
    <property type="entry name" value="Ufl1_N"/>
</dbReference>
<accession>A0A3N4L9B1</accession>
<dbReference type="PANTHER" id="PTHR31057:SF0">
    <property type="entry name" value="E3 UFM1-PROTEIN LIGASE 1"/>
    <property type="match status" value="1"/>
</dbReference>
<evidence type="ECO:0000259" key="1">
    <source>
        <dbReference type="Pfam" id="PF09743"/>
    </source>
</evidence>
<dbReference type="GO" id="GO:0032434">
    <property type="term" value="P:regulation of proteasomal ubiquitin-dependent protein catabolic process"/>
    <property type="evidence" value="ECO:0007669"/>
    <property type="project" value="TreeGrafter"/>
</dbReference>
<evidence type="ECO:0000313" key="3">
    <source>
        <dbReference type="EMBL" id="RPB19480.1"/>
    </source>
</evidence>
<dbReference type="InterPro" id="IPR056761">
    <property type="entry name" value="Ufl1-like_C"/>
</dbReference>
<dbReference type="STRING" id="1051890.A0A3N4L9B1"/>
<dbReference type="InParanoid" id="A0A3N4L9B1"/>
<evidence type="ECO:0000259" key="2">
    <source>
        <dbReference type="Pfam" id="PF25041"/>
    </source>
</evidence>
<protein>
    <submittedName>
        <fullName evidence="3">Uncharacterized protein</fullName>
    </submittedName>
</protein>
<dbReference type="GO" id="GO:1990592">
    <property type="term" value="P:protein K69-linked ufmylation"/>
    <property type="evidence" value="ECO:0007669"/>
    <property type="project" value="TreeGrafter"/>
</dbReference>
<name>A0A3N4L9B1_9PEZI</name>
<evidence type="ECO:0000313" key="4">
    <source>
        <dbReference type="Proteomes" id="UP000267821"/>
    </source>
</evidence>
<dbReference type="Pfam" id="PF09743">
    <property type="entry name" value="E3_UFM1_ligase"/>
    <property type="match status" value="1"/>
</dbReference>
<dbReference type="GO" id="GO:0061666">
    <property type="term" value="F:UFM1 ligase activity"/>
    <property type="evidence" value="ECO:0007669"/>
    <property type="project" value="InterPro"/>
</dbReference>
<dbReference type="PANTHER" id="PTHR31057">
    <property type="entry name" value="E3 UFM1-PROTEIN LIGASE 1"/>
    <property type="match status" value="1"/>
</dbReference>
<gene>
    <name evidence="3" type="ORF">L211DRAFT_628070</name>
</gene>
<keyword evidence="4" id="KW-1185">Reference proteome</keyword>
<organism evidence="3 4">
    <name type="scientific">Terfezia boudieri ATCC MYA-4762</name>
    <dbReference type="NCBI Taxonomy" id="1051890"/>
    <lineage>
        <taxon>Eukaryota</taxon>
        <taxon>Fungi</taxon>
        <taxon>Dikarya</taxon>
        <taxon>Ascomycota</taxon>
        <taxon>Pezizomycotina</taxon>
        <taxon>Pezizomycetes</taxon>
        <taxon>Pezizales</taxon>
        <taxon>Pezizaceae</taxon>
        <taxon>Terfezia</taxon>
    </lineage>
</organism>
<dbReference type="Pfam" id="PF25041">
    <property type="entry name" value="UFL1_C"/>
    <property type="match status" value="1"/>
</dbReference>
<sequence length="628" mass="70598">MSVLTESDVKKILRTVTGRSVFSSPSELVPVKPQAISFPSTLELVSGGLILERHARSLIEKAIFSDRDSSRTTLLELASFANLEVKKVEALLPPNDEPFWGRVGNFSVIRKKEYITLQEDLQRRMKDQVLIISVYCKEKTIDTQFFRKLLGESVRTSDTEWIGYDRDMVCTKAFYEECQSALRADLAQISTPIEISTLLPERQLPVTFISSLLKSMLKEDGNPPGALKGITYTPHSFVEARRDGFIKQLHRDGILGLETFRAEGLENHPGLHILEKHVVTEGYIAQLKISMEERFRTEGWAEVKDTHYPLSSGDENALRLMLRSRQGDYDIHAGRLVSRTLKQSLVEKGIDFAVQQAQLASKLKSKGDIRSKALKLQDLLQFLSESSSVPPPVLTSMLDTIYPIALDSFNGRIAIVQEEAAKNIRGIFWEKGYARFQIHYAALQGLEEGPLRSKLEADLVDYARELLIGHLDRYEAFMEPDVIPSSILDFRIALQQTANSTAKPEQILKNIDMGLQGVIMKLVVDCTSETISENQKKKFTSDLRAQLQKTNDASMALTLTLILLHAGLGPGVLKASGKYVPKLLKLLQSKIDQQTVDDLVRLKDAVLSGKKFTQEDFNRLRQIGDRSH</sequence>
<dbReference type="GO" id="GO:0034976">
    <property type="term" value="P:response to endoplasmic reticulum stress"/>
    <property type="evidence" value="ECO:0007669"/>
    <property type="project" value="TreeGrafter"/>
</dbReference>